<dbReference type="InterPro" id="IPR051654">
    <property type="entry name" value="Meroterpenoid_MTases"/>
</dbReference>
<reference evidence="1 2" key="1">
    <citation type="submission" date="2015-04" db="EMBL/GenBank/DDBJ databases">
        <authorList>
            <person name="Syromyatnikov M.Y."/>
            <person name="Popov V.N."/>
        </authorList>
    </citation>
    <scope>NUCLEOTIDE SEQUENCE [LARGE SCALE GENOMIC DNA]</scope>
    <source>
        <strain evidence="1">WF-38-12</strain>
    </source>
</reference>
<dbReference type="PANTHER" id="PTHR35897:SF2">
    <property type="entry name" value="METHYLTRANSFERASE DOMAIN-CONTAINING PROTEIN"/>
    <property type="match status" value="1"/>
</dbReference>
<dbReference type="EMBL" id="CVMT01000003">
    <property type="protein sequence ID" value="CRG87380.1"/>
    <property type="molecule type" value="Genomic_DNA"/>
</dbReference>
<sequence>MSNDDPRKLAPDHPVRSRKLPWFTEFAPDKLTPYARQLFEEYSGIPPEDVESHILQVRDLAWDICPWPCIGEFWFVSFGLRRHNHYGRLVSFLKSTPESTDDSKLPPTFLDLGTCVGQDVRALLYDGVPISRLYGSDILPGFEGAGHALFKDANRFTPEHFIVGDIFDTNPETSPLAKTAGTWSVVNIIMFLHLFNLDESEIVCTNILKLLRPEPGSFVIGAQTGTLNAGELVVPPPLVDPGVHKVIYRHNRETMIDMWKRVGEKLGIELKVWADYDQDEMRERQARTEADPDWDKKHRFFSGKEERRIFFLVERV</sequence>
<evidence type="ECO:0000313" key="1">
    <source>
        <dbReference type="EMBL" id="CRG87380.1"/>
    </source>
</evidence>
<dbReference type="SUPFAM" id="SSF53335">
    <property type="entry name" value="S-adenosyl-L-methionine-dependent methyltransferases"/>
    <property type="match status" value="1"/>
</dbReference>
<evidence type="ECO:0000313" key="2">
    <source>
        <dbReference type="Proteomes" id="UP000054383"/>
    </source>
</evidence>
<dbReference type="Proteomes" id="UP000054383">
    <property type="component" value="Unassembled WGS sequence"/>
</dbReference>
<protein>
    <recommendedName>
        <fullName evidence="3">Methyltransferase domain-containing protein</fullName>
    </recommendedName>
</protein>
<gene>
    <name evidence="1" type="ORF">PISL3812_04397</name>
</gene>
<proteinExistence type="predicted"/>
<dbReference type="Gene3D" id="3.40.50.150">
    <property type="entry name" value="Vaccinia Virus protein VP39"/>
    <property type="match status" value="1"/>
</dbReference>
<keyword evidence="2" id="KW-1185">Reference proteome</keyword>
<accession>A0A0U1LXN9</accession>
<evidence type="ECO:0008006" key="3">
    <source>
        <dbReference type="Google" id="ProtNLM"/>
    </source>
</evidence>
<dbReference type="InterPro" id="IPR029063">
    <property type="entry name" value="SAM-dependent_MTases_sf"/>
</dbReference>
<dbReference type="PANTHER" id="PTHR35897">
    <property type="entry name" value="METHYLTRANSFERASE AUSD"/>
    <property type="match status" value="1"/>
</dbReference>
<dbReference type="AlphaFoldDB" id="A0A0U1LXN9"/>
<dbReference type="OrthoDB" id="2094832at2759"/>
<name>A0A0U1LXN9_TALIS</name>
<dbReference type="STRING" id="28573.A0A0U1LXN9"/>
<organism evidence="1 2">
    <name type="scientific">Talaromyces islandicus</name>
    <name type="common">Penicillium islandicum</name>
    <dbReference type="NCBI Taxonomy" id="28573"/>
    <lineage>
        <taxon>Eukaryota</taxon>
        <taxon>Fungi</taxon>
        <taxon>Dikarya</taxon>
        <taxon>Ascomycota</taxon>
        <taxon>Pezizomycotina</taxon>
        <taxon>Eurotiomycetes</taxon>
        <taxon>Eurotiomycetidae</taxon>
        <taxon>Eurotiales</taxon>
        <taxon>Trichocomaceae</taxon>
        <taxon>Talaromyces</taxon>
        <taxon>Talaromyces sect. Islandici</taxon>
    </lineage>
</organism>
<dbReference type="OMA" id="IWWCATR"/>